<dbReference type="InterPro" id="IPR036873">
    <property type="entry name" value="Rhodanese-like_dom_sf"/>
</dbReference>
<dbReference type="STRING" id="587636.SAMN05216199_2685"/>
<feature type="domain" description="Rhodanese" evidence="1">
    <location>
        <begin position="14"/>
        <end position="101"/>
    </location>
</feature>
<dbReference type="GO" id="GO:0004792">
    <property type="term" value="F:thiosulfate-cyanide sulfurtransferase activity"/>
    <property type="evidence" value="ECO:0007669"/>
    <property type="project" value="InterPro"/>
</dbReference>
<dbReference type="OrthoDB" id="9800872at2"/>
<dbReference type="RefSeq" id="WP_091758881.1">
    <property type="nucleotide sequence ID" value="NZ_FOHB01000004.1"/>
</dbReference>
<dbReference type="PANTHER" id="PTHR43031">
    <property type="entry name" value="FAD-DEPENDENT OXIDOREDUCTASE"/>
    <property type="match status" value="1"/>
</dbReference>
<keyword evidence="2" id="KW-0808">Transferase</keyword>
<evidence type="ECO:0000313" key="2">
    <source>
        <dbReference type="EMBL" id="SES27254.1"/>
    </source>
</evidence>
<dbReference type="Gene3D" id="3.40.250.10">
    <property type="entry name" value="Rhodanese-like domain"/>
    <property type="match status" value="1"/>
</dbReference>
<dbReference type="AlphaFoldDB" id="A0A1H9W0B3"/>
<dbReference type="CDD" id="cd00158">
    <property type="entry name" value="RHOD"/>
    <property type="match status" value="1"/>
</dbReference>
<name>A0A1H9W0B3_9MICO</name>
<reference evidence="3" key="1">
    <citation type="submission" date="2016-10" db="EMBL/GenBank/DDBJ databases">
        <authorList>
            <person name="Varghese N."/>
            <person name="Submissions S."/>
        </authorList>
    </citation>
    <scope>NUCLEOTIDE SEQUENCE [LARGE SCALE GENOMIC DNA]</scope>
    <source>
        <strain evidence="3">CGMCC 1.6963</strain>
    </source>
</reference>
<dbReference type="InterPro" id="IPR001307">
    <property type="entry name" value="Thiosulphate_STrfase_CS"/>
</dbReference>
<dbReference type="PANTHER" id="PTHR43031:SF1">
    <property type="entry name" value="PYRIDINE NUCLEOTIDE-DISULPHIDE OXIDOREDUCTASE"/>
    <property type="match status" value="1"/>
</dbReference>
<dbReference type="PROSITE" id="PS00380">
    <property type="entry name" value="RHODANESE_1"/>
    <property type="match status" value="1"/>
</dbReference>
<dbReference type="Proteomes" id="UP000199019">
    <property type="component" value="Unassembled WGS sequence"/>
</dbReference>
<proteinExistence type="predicted"/>
<evidence type="ECO:0000259" key="1">
    <source>
        <dbReference type="PROSITE" id="PS50206"/>
    </source>
</evidence>
<gene>
    <name evidence="2" type="ORF">SAMN05216199_2685</name>
</gene>
<evidence type="ECO:0000313" key="3">
    <source>
        <dbReference type="Proteomes" id="UP000199019"/>
    </source>
</evidence>
<sequence length="106" mass="11449">MREITIEQFAAAQEDDAAFVLDVREGLEYVQGHVPGAVLIPMSQLANRVAEVPCDRQVHVICRSGNRSASMTTFLERAGVDAVNVAGGTDAWARSGRPLVTGRDPR</sequence>
<dbReference type="PROSITE" id="PS50206">
    <property type="entry name" value="RHODANESE_3"/>
    <property type="match status" value="1"/>
</dbReference>
<dbReference type="Pfam" id="PF00581">
    <property type="entry name" value="Rhodanese"/>
    <property type="match status" value="1"/>
</dbReference>
<dbReference type="InterPro" id="IPR001763">
    <property type="entry name" value="Rhodanese-like_dom"/>
</dbReference>
<dbReference type="SMART" id="SM00450">
    <property type="entry name" value="RHOD"/>
    <property type="match status" value="1"/>
</dbReference>
<keyword evidence="3" id="KW-1185">Reference proteome</keyword>
<organism evidence="2 3">
    <name type="scientific">Pedococcus cremeus</name>
    <dbReference type="NCBI Taxonomy" id="587636"/>
    <lineage>
        <taxon>Bacteria</taxon>
        <taxon>Bacillati</taxon>
        <taxon>Actinomycetota</taxon>
        <taxon>Actinomycetes</taxon>
        <taxon>Micrococcales</taxon>
        <taxon>Intrasporangiaceae</taxon>
        <taxon>Pedococcus</taxon>
    </lineage>
</organism>
<accession>A0A1H9W0B3</accession>
<protein>
    <submittedName>
        <fullName evidence="2">Rhodanese-related sulfurtransferase</fullName>
    </submittedName>
</protein>
<dbReference type="SUPFAM" id="SSF52821">
    <property type="entry name" value="Rhodanese/Cell cycle control phosphatase"/>
    <property type="match status" value="1"/>
</dbReference>
<dbReference type="InterPro" id="IPR050229">
    <property type="entry name" value="GlpE_sulfurtransferase"/>
</dbReference>
<dbReference type="EMBL" id="FOHB01000004">
    <property type="protein sequence ID" value="SES27254.1"/>
    <property type="molecule type" value="Genomic_DNA"/>
</dbReference>